<feature type="non-terminal residue" evidence="1">
    <location>
        <position position="68"/>
    </location>
</feature>
<evidence type="ECO:0000313" key="2">
    <source>
        <dbReference type="Proteomes" id="UP000789396"/>
    </source>
</evidence>
<accession>A0A9N9CFX0</accession>
<comment type="caution">
    <text evidence="1">The sequence shown here is derived from an EMBL/GenBank/DDBJ whole genome shotgun (WGS) entry which is preliminary data.</text>
</comment>
<gene>
    <name evidence="1" type="ORF">RFULGI_LOCUS6526</name>
</gene>
<name>A0A9N9CFX0_9GLOM</name>
<keyword evidence="2" id="KW-1185">Reference proteome</keyword>
<dbReference type="AlphaFoldDB" id="A0A9N9CFX0"/>
<dbReference type="OrthoDB" id="2483064at2759"/>
<dbReference type="EMBL" id="CAJVPZ010008531">
    <property type="protein sequence ID" value="CAG8598913.1"/>
    <property type="molecule type" value="Genomic_DNA"/>
</dbReference>
<reference evidence="1" key="1">
    <citation type="submission" date="2021-06" db="EMBL/GenBank/DDBJ databases">
        <authorList>
            <person name="Kallberg Y."/>
            <person name="Tangrot J."/>
            <person name="Rosling A."/>
        </authorList>
    </citation>
    <scope>NUCLEOTIDE SEQUENCE</scope>
    <source>
        <strain evidence="1">IN212</strain>
    </source>
</reference>
<proteinExistence type="predicted"/>
<evidence type="ECO:0000313" key="1">
    <source>
        <dbReference type="EMBL" id="CAG8598913.1"/>
    </source>
</evidence>
<sequence length="68" mass="7677">MKNSDLINKDGRDNDKIIELSTVPQMHPDHKYTSKPINTQEIAAVLQSLEITQEIKPSEKIGSVDIPY</sequence>
<dbReference type="Proteomes" id="UP000789396">
    <property type="component" value="Unassembled WGS sequence"/>
</dbReference>
<protein>
    <submittedName>
        <fullName evidence="1">2274_t:CDS:1</fullName>
    </submittedName>
</protein>
<organism evidence="1 2">
    <name type="scientific">Racocetra fulgida</name>
    <dbReference type="NCBI Taxonomy" id="60492"/>
    <lineage>
        <taxon>Eukaryota</taxon>
        <taxon>Fungi</taxon>
        <taxon>Fungi incertae sedis</taxon>
        <taxon>Mucoromycota</taxon>
        <taxon>Glomeromycotina</taxon>
        <taxon>Glomeromycetes</taxon>
        <taxon>Diversisporales</taxon>
        <taxon>Gigasporaceae</taxon>
        <taxon>Racocetra</taxon>
    </lineage>
</organism>